<evidence type="ECO:0000256" key="1">
    <source>
        <dbReference type="SAM" id="MobiDB-lite"/>
    </source>
</evidence>
<feature type="compositionally biased region" description="Basic and acidic residues" evidence="1">
    <location>
        <begin position="311"/>
        <end position="329"/>
    </location>
</feature>
<comment type="caution">
    <text evidence="2">The sequence shown here is derived from an EMBL/GenBank/DDBJ whole genome shotgun (WGS) entry which is preliminary data.</text>
</comment>
<dbReference type="Gene3D" id="3.60.15.10">
    <property type="entry name" value="Ribonuclease Z/Hydroxyacylglutathione hydrolase-like"/>
    <property type="match status" value="1"/>
</dbReference>
<dbReference type="RefSeq" id="XP_052946626.1">
    <property type="nucleotide sequence ID" value="XM_053093486.1"/>
</dbReference>
<gene>
    <name evidence="2" type="ORF">MKK02DRAFT_45558</name>
</gene>
<sequence length="353" mass="39630">MNLDYLRETIASHPTRPIIHHLNADTSWLLQIPIPSSSAPSSSTPARRYYNILLDPWLSGSQSDVASWFSQQWHATPSAYGSIAEVQDLCATVEAIAAGDNSRVKADGKNYFDAVAISHEFTDHCHRQTLEEVDKSVPVFAWAKAAKLIRGWKWFKNVVEIPAFNKDWRQTSNDPLPEWLGIGRLFNESDGLYYHAALTITFALSPSSPAEVVIYTPHGLHAPTLTPIPLADPPVRPLCLLHGLHDVHLDWRQQLNLGAHHALAAQRMLGAKYWMGTHDEDKKGTGVVSWFLRRKCYSVDEAVEREMKTAEAETEKAGAVDRGEWDEKKGKWHPTGWRDMGNGEARVLREDGL</sequence>
<dbReference type="AlphaFoldDB" id="A0AA38HD40"/>
<name>A0AA38HD40_9TREE</name>
<dbReference type="PANTHER" id="PTHR36142:SF2">
    <property type="entry name" value="METALLO-HYDROLASE_OXIDOREDUCTASE SUPERFAMILY PROTEIN"/>
    <property type="match status" value="1"/>
</dbReference>
<dbReference type="PANTHER" id="PTHR36142">
    <property type="entry name" value="METALLO-HYDROLASE/OXIDOREDUCTASE SUPERFAMILY PROTEIN"/>
    <property type="match status" value="1"/>
</dbReference>
<accession>A0AA38HD40</accession>
<dbReference type="Proteomes" id="UP001164286">
    <property type="component" value="Unassembled WGS sequence"/>
</dbReference>
<dbReference type="GeneID" id="77732691"/>
<dbReference type="EMBL" id="JAKWFO010000005">
    <property type="protein sequence ID" value="KAI9636849.1"/>
    <property type="molecule type" value="Genomic_DNA"/>
</dbReference>
<evidence type="ECO:0000313" key="3">
    <source>
        <dbReference type="Proteomes" id="UP001164286"/>
    </source>
</evidence>
<protein>
    <submittedName>
        <fullName evidence="2">Uncharacterized protein</fullName>
    </submittedName>
</protein>
<reference evidence="2" key="1">
    <citation type="journal article" date="2022" name="G3 (Bethesda)">
        <title>High quality genome of the basidiomycete yeast Dioszegia hungarica PDD-24b-2 isolated from cloud water.</title>
        <authorList>
            <person name="Jarrige D."/>
            <person name="Haridas S."/>
            <person name="Bleykasten-Grosshans C."/>
            <person name="Joly M."/>
            <person name="Nadalig T."/>
            <person name="Sancelme M."/>
            <person name="Vuilleumier S."/>
            <person name="Grigoriev I.V."/>
            <person name="Amato P."/>
            <person name="Bringel F."/>
        </authorList>
    </citation>
    <scope>NUCLEOTIDE SEQUENCE</scope>
    <source>
        <strain evidence="2">PDD-24b-2</strain>
    </source>
</reference>
<organism evidence="2 3">
    <name type="scientific">Dioszegia hungarica</name>
    <dbReference type="NCBI Taxonomy" id="4972"/>
    <lineage>
        <taxon>Eukaryota</taxon>
        <taxon>Fungi</taxon>
        <taxon>Dikarya</taxon>
        <taxon>Basidiomycota</taxon>
        <taxon>Agaricomycotina</taxon>
        <taxon>Tremellomycetes</taxon>
        <taxon>Tremellales</taxon>
        <taxon>Bulleribasidiaceae</taxon>
        <taxon>Dioszegia</taxon>
    </lineage>
</organism>
<proteinExistence type="predicted"/>
<dbReference type="InterPro" id="IPR036866">
    <property type="entry name" value="RibonucZ/Hydroxyglut_hydro"/>
</dbReference>
<keyword evidence="3" id="KW-1185">Reference proteome</keyword>
<evidence type="ECO:0000313" key="2">
    <source>
        <dbReference type="EMBL" id="KAI9636849.1"/>
    </source>
</evidence>
<feature type="region of interest" description="Disordered" evidence="1">
    <location>
        <begin position="311"/>
        <end position="353"/>
    </location>
</feature>